<name>A0A1W0AC81_9STRA</name>
<evidence type="ECO:0000256" key="4">
    <source>
        <dbReference type="ARBA" id="ARBA00022825"/>
    </source>
</evidence>
<evidence type="ECO:0000256" key="2">
    <source>
        <dbReference type="ARBA" id="ARBA00022670"/>
    </source>
</evidence>
<evidence type="ECO:0000256" key="1">
    <source>
        <dbReference type="ARBA" id="ARBA00011073"/>
    </source>
</evidence>
<dbReference type="PANTHER" id="PTHR43806">
    <property type="entry name" value="PEPTIDASE S8"/>
    <property type="match status" value="1"/>
</dbReference>
<evidence type="ECO:0000256" key="5">
    <source>
        <dbReference type="ARBA" id="ARBA00023529"/>
    </source>
</evidence>
<keyword evidence="2 7" id="KW-0645">Protease</keyword>
<sequence>MQHRLLTRCLYVVFCCFQVVKPEATTCKHSIPWMQAFTNEQFIISFKKYQSEALHWSSFEAIITVWDPSLISSISLRNPKYPTDFLLWNLQWTSESQRIHILTQISEHIPEIKAISRNQLMQGQVLSASNASKTPFKASDHSQTNSVNGVDYVKDAWQRGFKGQNVKIGVFDTGLAPSSRQHFHHVEDITNWTNEQDLVDSNGHGTFVAGVIAGSVDGCLGIAPEASIYAFRVFTSESVVYTSWFLDAINYAIYLELDVLNFSIGGPDFEDLPFVDKVREASSHGIIVVSAAGNSGPYYGILTNPADQMDVIGVGGLTEDLQKIASFSARGLTTWEIDSGYGRVKPDVMALGVNVVGQTSTGKCIQLNGTSMAAPLVTGAVALILSAMTASQRQQFGNPGFIKALLLTTATRLESRSIGSSTLNNEWHHIYEQGAGRLNLSSALSSMELMMKQPKVVILPGALDLTDCPYTWPHCNQAIYHDALPVVFNLTIIHPTAVSSRLMVPPEWIPGVHGDLLDVQTITNGKFIPYTGAIGLYISVKAPVLEPIVAQGRLRITLENAVGADLVIKIPIQPTPPRHKRILWDQFRNLQYPSLYVPKDDLHIHTSDPFDSHGDHPHTNFADLWMALRTAGYAVEIASVDYTCLELSKYGLVLVVDPEEPWFDSEIQAMTAAIREQNVSLVVIGGWYNLDTMNSLEIWDTNTLSHWQPVVGGSNVPAINQLLESFNIALGDTIWTSFPLHEGTPDMFVESGSGIVSFPIDGHLYFTQLRNITSKSTFLSTALMDWKSVPVVGSTQVSTKNGGRIIVMGDASCLDSINSTGMTCFKMFLELVAYALSSTPLSNTGEWTHLASNPLLAAIKPPMTQPDTELWKESKVLGPNKKPGQCLPVKKTR</sequence>
<feature type="domain" description="Peptidase S8/S53" evidence="9">
    <location>
        <begin position="163"/>
        <end position="414"/>
    </location>
</feature>
<dbReference type="InterPro" id="IPR050131">
    <property type="entry name" value="Peptidase_S8_subtilisin-like"/>
</dbReference>
<evidence type="ECO:0000256" key="3">
    <source>
        <dbReference type="ARBA" id="ARBA00022801"/>
    </source>
</evidence>
<evidence type="ECO:0000256" key="7">
    <source>
        <dbReference type="PROSITE-ProRule" id="PRU01240"/>
    </source>
</evidence>
<comment type="caution">
    <text evidence="12">The sequence shown here is derived from an EMBL/GenBank/DDBJ whole genome shotgun (WGS) entry which is preliminary data.</text>
</comment>
<feature type="domain" description="MBTPS1 fourth" evidence="10">
    <location>
        <begin position="576"/>
        <end position="835"/>
    </location>
</feature>
<dbReference type="Gene3D" id="3.40.50.200">
    <property type="entry name" value="Peptidase S8/S53 domain"/>
    <property type="match status" value="1"/>
</dbReference>
<dbReference type="Pfam" id="PF00082">
    <property type="entry name" value="Peptidase_S8"/>
    <property type="match status" value="1"/>
</dbReference>
<dbReference type="AlphaFoldDB" id="A0A1W0AC81"/>
<dbReference type="GO" id="GO:0006508">
    <property type="term" value="P:proteolysis"/>
    <property type="evidence" value="ECO:0007669"/>
    <property type="project" value="UniProtKB-KW"/>
</dbReference>
<dbReference type="InterPro" id="IPR022398">
    <property type="entry name" value="Peptidase_S8_His-AS"/>
</dbReference>
<evidence type="ECO:0000259" key="9">
    <source>
        <dbReference type="Pfam" id="PF00082"/>
    </source>
</evidence>
<dbReference type="InterPro" id="IPR036852">
    <property type="entry name" value="Peptidase_S8/S53_dom_sf"/>
</dbReference>
<keyword evidence="4 7" id="KW-0720">Serine protease</keyword>
<dbReference type="STRING" id="74557.A0A1W0AC81"/>
<dbReference type="Pfam" id="PF23094">
    <property type="entry name" value="MBTPS1_3rd"/>
    <property type="match status" value="1"/>
</dbReference>
<dbReference type="OrthoDB" id="1740355at2759"/>
<keyword evidence="3 7" id="KW-0378">Hydrolase</keyword>
<feature type="chain" id="PRO_5012099525" description="subtilisin" evidence="8">
    <location>
        <begin position="23"/>
        <end position="893"/>
    </location>
</feature>
<dbReference type="PRINTS" id="PR00723">
    <property type="entry name" value="SUBTILISIN"/>
</dbReference>
<feature type="signal peptide" evidence="8">
    <location>
        <begin position="1"/>
        <end position="22"/>
    </location>
</feature>
<reference evidence="12 13" key="1">
    <citation type="journal article" date="2014" name="Genome Biol. Evol.">
        <title>The secreted proteins of Achlya hypogyna and Thraustotheca clavata identify the ancestral oomycete secretome and reveal gene acquisitions by horizontal gene transfer.</title>
        <authorList>
            <person name="Misner I."/>
            <person name="Blouin N."/>
            <person name="Leonard G."/>
            <person name="Richards T.A."/>
            <person name="Lane C.E."/>
        </authorList>
    </citation>
    <scope>NUCLEOTIDE SEQUENCE [LARGE SCALE GENOMIC DNA]</scope>
    <source>
        <strain evidence="12 13">ATCC 34112</strain>
    </source>
</reference>
<dbReference type="PROSITE" id="PS00138">
    <property type="entry name" value="SUBTILASE_SER"/>
    <property type="match status" value="1"/>
</dbReference>
<evidence type="ECO:0000313" key="12">
    <source>
        <dbReference type="EMBL" id="OQS07892.1"/>
    </source>
</evidence>
<dbReference type="InterPro" id="IPR000209">
    <property type="entry name" value="Peptidase_S8/S53_dom"/>
</dbReference>
<dbReference type="PROSITE" id="PS00137">
    <property type="entry name" value="SUBTILASE_HIS"/>
    <property type="match status" value="1"/>
</dbReference>
<feature type="active site" description="Charge relay system" evidence="7">
    <location>
        <position position="172"/>
    </location>
</feature>
<feature type="domain" description="MBTPS1 third" evidence="11">
    <location>
        <begin position="460"/>
        <end position="559"/>
    </location>
</feature>
<keyword evidence="13" id="KW-1185">Reference proteome</keyword>
<dbReference type="PANTHER" id="PTHR43806:SF7">
    <property type="entry name" value="MEMBRANE-BOUND TRANSCRIPTION FACTOR SITE-1 PROTEASE"/>
    <property type="match status" value="1"/>
</dbReference>
<evidence type="ECO:0000256" key="6">
    <source>
        <dbReference type="ARBA" id="ARBA00023619"/>
    </source>
</evidence>
<dbReference type="GO" id="GO:0004252">
    <property type="term" value="F:serine-type endopeptidase activity"/>
    <property type="evidence" value="ECO:0007669"/>
    <property type="project" value="UniProtKB-UniRule"/>
</dbReference>
<dbReference type="InterPro" id="IPR057060">
    <property type="entry name" value="MBTPS1_3rd"/>
</dbReference>
<evidence type="ECO:0000313" key="13">
    <source>
        <dbReference type="Proteomes" id="UP000243217"/>
    </source>
</evidence>
<dbReference type="GO" id="GO:0005794">
    <property type="term" value="C:Golgi apparatus"/>
    <property type="evidence" value="ECO:0007669"/>
    <property type="project" value="TreeGrafter"/>
</dbReference>
<evidence type="ECO:0000259" key="10">
    <source>
        <dbReference type="Pfam" id="PF23090"/>
    </source>
</evidence>
<accession>A0A1W0AC81</accession>
<dbReference type="InterPro" id="IPR023828">
    <property type="entry name" value="Peptidase_S8_Ser-AS"/>
</dbReference>
<dbReference type="InterPro" id="IPR057032">
    <property type="entry name" value="MBTPS1_4th"/>
</dbReference>
<dbReference type="Pfam" id="PF23090">
    <property type="entry name" value="MBTPS1_4th"/>
    <property type="match status" value="1"/>
</dbReference>
<dbReference type="EMBL" id="JNBS01000043">
    <property type="protein sequence ID" value="OQS07892.1"/>
    <property type="molecule type" value="Genomic_DNA"/>
</dbReference>
<feature type="active site" description="Charge relay system" evidence="7">
    <location>
        <position position="371"/>
    </location>
</feature>
<comment type="similarity">
    <text evidence="1 7">Belongs to the peptidase S8 family.</text>
</comment>
<protein>
    <recommendedName>
        <fullName evidence="6">subtilisin</fullName>
        <ecNumber evidence="6">3.4.21.62</ecNumber>
    </recommendedName>
</protein>
<feature type="active site" description="Charge relay system" evidence="7">
    <location>
        <position position="204"/>
    </location>
</feature>
<keyword evidence="8" id="KW-0732">Signal</keyword>
<dbReference type="InterPro" id="IPR015500">
    <property type="entry name" value="Peptidase_S8_subtilisin-rel"/>
</dbReference>
<dbReference type="PROSITE" id="PS51892">
    <property type="entry name" value="SUBTILASE"/>
    <property type="match status" value="1"/>
</dbReference>
<comment type="catalytic activity">
    <reaction evidence="5">
        <text>Hydrolysis of proteins with broad specificity for peptide bonds, and a preference for a large uncharged residue in P1. Hydrolyzes peptide amides.</text>
        <dbReference type="EC" id="3.4.21.62"/>
    </reaction>
</comment>
<proteinExistence type="inferred from homology"/>
<evidence type="ECO:0000256" key="8">
    <source>
        <dbReference type="SAM" id="SignalP"/>
    </source>
</evidence>
<dbReference type="EC" id="3.4.21.62" evidence="6"/>
<organism evidence="12 13">
    <name type="scientific">Thraustotheca clavata</name>
    <dbReference type="NCBI Taxonomy" id="74557"/>
    <lineage>
        <taxon>Eukaryota</taxon>
        <taxon>Sar</taxon>
        <taxon>Stramenopiles</taxon>
        <taxon>Oomycota</taxon>
        <taxon>Saprolegniomycetes</taxon>
        <taxon>Saprolegniales</taxon>
        <taxon>Achlyaceae</taxon>
        <taxon>Thraustotheca</taxon>
    </lineage>
</organism>
<dbReference type="Proteomes" id="UP000243217">
    <property type="component" value="Unassembled WGS sequence"/>
</dbReference>
<dbReference type="SUPFAM" id="SSF52743">
    <property type="entry name" value="Subtilisin-like"/>
    <property type="match status" value="1"/>
</dbReference>
<evidence type="ECO:0000259" key="11">
    <source>
        <dbReference type="Pfam" id="PF23094"/>
    </source>
</evidence>
<gene>
    <name evidence="12" type="ORF">THRCLA_00118</name>
</gene>